<dbReference type="RefSeq" id="WP_243479671.1">
    <property type="nucleotide sequence ID" value="NZ_CP063982.1"/>
</dbReference>
<keyword evidence="2 7" id="KW-0227">DNA damage</keyword>
<dbReference type="PROSITE" id="PS50151">
    <property type="entry name" value="UVR"/>
    <property type="match status" value="1"/>
</dbReference>
<dbReference type="SMART" id="SM00465">
    <property type="entry name" value="GIYc"/>
    <property type="match status" value="1"/>
</dbReference>
<dbReference type="CDD" id="cd10434">
    <property type="entry name" value="GIY-YIG_UvrC_Cho"/>
    <property type="match status" value="1"/>
</dbReference>
<dbReference type="NCBIfam" id="NF001824">
    <property type="entry name" value="PRK00558.1-5"/>
    <property type="match status" value="1"/>
</dbReference>
<dbReference type="InterPro" id="IPR010994">
    <property type="entry name" value="RuvA_2-like"/>
</dbReference>
<dbReference type="Pfam" id="PF14520">
    <property type="entry name" value="HHH_5"/>
    <property type="match status" value="1"/>
</dbReference>
<dbReference type="InterPro" id="IPR050066">
    <property type="entry name" value="UvrABC_protein_C"/>
</dbReference>
<dbReference type="InterPro" id="IPR003583">
    <property type="entry name" value="Hlx-hairpin-Hlx_DNA-bd_motif"/>
</dbReference>
<dbReference type="Gene3D" id="4.10.860.10">
    <property type="entry name" value="UVR domain"/>
    <property type="match status" value="1"/>
</dbReference>
<keyword evidence="6 7" id="KW-0742">SOS response</keyword>
<feature type="domain" description="UVR" evidence="8">
    <location>
        <begin position="222"/>
        <end position="257"/>
    </location>
</feature>
<evidence type="ECO:0000256" key="5">
    <source>
        <dbReference type="ARBA" id="ARBA00023204"/>
    </source>
</evidence>
<dbReference type="Gene3D" id="3.30.420.340">
    <property type="entry name" value="UvrC, RNAse H endonuclease domain"/>
    <property type="match status" value="1"/>
</dbReference>
<keyword evidence="5 7" id="KW-0234">DNA repair</keyword>
<accession>A0ABY4AQ77</accession>
<dbReference type="SUPFAM" id="SSF82771">
    <property type="entry name" value="GIY-YIG endonuclease"/>
    <property type="match status" value="1"/>
</dbReference>
<dbReference type="InterPro" id="IPR036876">
    <property type="entry name" value="UVR_dom_sf"/>
</dbReference>
<dbReference type="InterPro" id="IPR000305">
    <property type="entry name" value="GIY-YIG_endonuc"/>
</dbReference>
<dbReference type="Pfam" id="PF01541">
    <property type="entry name" value="GIY-YIG"/>
    <property type="match status" value="1"/>
</dbReference>
<keyword evidence="4 7" id="KW-0267">Excision nuclease</keyword>
<dbReference type="Pfam" id="PF02151">
    <property type="entry name" value="UVR"/>
    <property type="match status" value="1"/>
</dbReference>
<gene>
    <name evidence="7 11" type="primary">uvrC</name>
    <name evidence="11" type="ORF">DHf2319_04745</name>
</gene>
<dbReference type="SUPFAM" id="SSF47781">
    <property type="entry name" value="RuvA domain 2-like"/>
    <property type="match status" value="1"/>
</dbReference>
<dbReference type="Gene3D" id="1.10.150.20">
    <property type="entry name" value="5' to 3' exonuclease, C-terminal subdomain"/>
    <property type="match status" value="1"/>
</dbReference>
<organism evidence="11 12">
    <name type="scientific">Orrella daihaiensis</name>
    <dbReference type="NCBI Taxonomy" id="2782176"/>
    <lineage>
        <taxon>Bacteria</taxon>
        <taxon>Pseudomonadati</taxon>
        <taxon>Pseudomonadota</taxon>
        <taxon>Betaproteobacteria</taxon>
        <taxon>Burkholderiales</taxon>
        <taxon>Alcaligenaceae</taxon>
        <taxon>Orrella</taxon>
    </lineage>
</organism>
<proteinExistence type="inferred from homology"/>
<feature type="domain" description="UvrC family homology region profile" evidence="10">
    <location>
        <begin position="273"/>
        <end position="500"/>
    </location>
</feature>
<dbReference type="Pfam" id="PF22920">
    <property type="entry name" value="UvrC_RNaseH"/>
    <property type="match status" value="1"/>
</dbReference>
<feature type="domain" description="GIY-YIG" evidence="9">
    <location>
        <begin position="35"/>
        <end position="113"/>
    </location>
</feature>
<dbReference type="InterPro" id="IPR038476">
    <property type="entry name" value="UvrC_RNase_H_dom_sf"/>
</dbReference>
<dbReference type="EMBL" id="CP063982">
    <property type="protein sequence ID" value="UOD51205.1"/>
    <property type="molecule type" value="Genomic_DNA"/>
</dbReference>
<dbReference type="Pfam" id="PF08459">
    <property type="entry name" value="UvrC_RNaseH_dom"/>
    <property type="match status" value="1"/>
</dbReference>
<evidence type="ECO:0000256" key="6">
    <source>
        <dbReference type="ARBA" id="ARBA00023236"/>
    </source>
</evidence>
<dbReference type="Proteomes" id="UP000831607">
    <property type="component" value="Chromosome"/>
</dbReference>
<name>A0ABY4AQ77_9BURK</name>
<dbReference type="PANTHER" id="PTHR30562">
    <property type="entry name" value="UVRC/OXIDOREDUCTASE"/>
    <property type="match status" value="1"/>
</dbReference>
<protein>
    <recommendedName>
        <fullName evidence="7">UvrABC system protein C</fullName>
        <shortName evidence="7">Protein UvrC</shortName>
    </recommendedName>
    <alternativeName>
        <fullName evidence="7">Excinuclease ABC subunit C</fullName>
    </alternativeName>
</protein>
<comment type="subcellular location">
    <subcellularLocation>
        <location evidence="7">Cytoplasm</location>
    </subcellularLocation>
</comment>
<keyword evidence="1 7" id="KW-0963">Cytoplasm</keyword>
<comment type="subunit">
    <text evidence="7">Interacts with UvrB in an incision complex.</text>
</comment>
<evidence type="ECO:0000256" key="1">
    <source>
        <dbReference type="ARBA" id="ARBA00022490"/>
    </source>
</evidence>
<dbReference type="InterPro" id="IPR047296">
    <property type="entry name" value="GIY-YIG_UvrC_Cho"/>
</dbReference>
<dbReference type="InterPro" id="IPR001162">
    <property type="entry name" value="UvrC_RNase_H_dom"/>
</dbReference>
<dbReference type="PROSITE" id="PS50165">
    <property type="entry name" value="UVRC"/>
    <property type="match status" value="1"/>
</dbReference>
<comment type="similarity">
    <text evidence="7">Belongs to the UvrC family.</text>
</comment>
<dbReference type="PROSITE" id="PS50164">
    <property type="entry name" value="GIY_YIG"/>
    <property type="match status" value="1"/>
</dbReference>
<evidence type="ECO:0000259" key="10">
    <source>
        <dbReference type="PROSITE" id="PS50165"/>
    </source>
</evidence>
<dbReference type="InterPro" id="IPR001943">
    <property type="entry name" value="UVR_dom"/>
</dbReference>
<sequence>MSKPTTDTDVSGDADAQTPDTAQADIKALLAGLPHLPGVYRHLDASGEVLYVGKARDLKKRVSSYFQKTGHSPRIAHMVARVANIEVTVTPSEAQALLLENNLIKQLKPRYNILFRDDKSYPYLMVSDHAAPRINYYRGSTQRPGQFFGPYPNAWAVRETIQILQKVFRLRTCEDTVYANRTRPCLLYQINRCSGPCVGHISLQDYEHDVKRATQFLKGQTQVVLHDIEERMLAASEALEFEQAAALRDQMSALSRVLQQQTMEHSDGQDTDVIAIAMAGGKACVNLAMIRNGRHLGDRAFFPAHLNDDDAGDILEVFMAQHYVEHALPPVIVASTAPKDESIVALLSAASHGKTRLLTRPQGVRRSWLEQASHNAQLALVRALTEGGARHARTLSLAETLSLETDQQSLEELRIECFDISHTAGEATQASCVVFHHHEMQPSLYRRYNIEGITPGDDYAAMRQVLTRRYAKVADGQMSMPNLVLIDGGKGQVQVARQVFEEYGLDLSVLIGVAKGENRKTGLETLVFADGRPPLVLGAASAALMLIAQIRDEAHRFAITGMRAKRAKARQGSRLQDIEGVGAKRRQKLLNRFGGLAGVGAASVEQLASVEGISLDLAKRIYAALHE</sequence>
<dbReference type="Gene3D" id="3.40.1440.10">
    <property type="entry name" value="GIY-YIG endonuclease"/>
    <property type="match status" value="1"/>
</dbReference>
<keyword evidence="3 7" id="KW-0228">DNA excision</keyword>
<dbReference type="PANTHER" id="PTHR30562:SF1">
    <property type="entry name" value="UVRABC SYSTEM PROTEIN C"/>
    <property type="match status" value="1"/>
</dbReference>
<evidence type="ECO:0000313" key="11">
    <source>
        <dbReference type="EMBL" id="UOD51205.1"/>
    </source>
</evidence>
<dbReference type="SUPFAM" id="SSF46600">
    <property type="entry name" value="C-terminal UvrC-binding domain of UvrB"/>
    <property type="match status" value="1"/>
</dbReference>
<dbReference type="HAMAP" id="MF_00203">
    <property type="entry name" value="UvrC"/>
    <property type="match status" value="1"/>
</dbReference>
<dbReference type="SMART" id="SM00278">
    <property type="entry name" value="HhH1"/>
    <property type="match status" value="2"/>
</dbReference>
<evidence type="ECO:0000313" key="12">
    <source>
        <dbReference type="Proteomes" id="UP000831607"/>
    </source>
</evidence>
<evidence type="ECO:0000256" key="3">
    <source>
        <dbReference type="ARBA" id="ARBA00022769"/>
    </source>
</evidence>
<evidence type="ECO:0000256" key="4">
    <source>
        <dbReference type="ARBA" id="ARBA00022881"/>
    </source>
</evidence>
<dbReference type="NCBIfam" id="TIGR00194">
    <property type="entry name" value="uvrC"/>
    <property type="match status" value="1"/>
</dbReference>
<evidence type="ECO:0000256" key="7">
    <source>
        <dbReference type="HAMAP-Rule" id="MF_00203"/>
    </source>
</evidence>
<evidence type="ECO:0000256" key="2">
    <source>
        <dbReference type="ARBA" id="ARBA00022763"/>
    </source>
</evidence>
<evidence type="ECO:0000259" key="9">
    <source>
        <dbReference type="PROSITE" id="PS50164"/>
    </source>
</evidence>
<keyword evidence="12" id="KW-1185">Reference proteome</keyword>
<comment type="function">
    <text evidence="7">The UvrABC repair system catalyzes the recognition and processing of DNA lesions. UvrC both incises the 5' and 3' sides of the lesion. The N-terminal half is responsible for the 3' incision and the C-terminal half is responsible for the 5' incision.</text>
</comment>
<dbReference type="InterPro" id="IPR035901">
    <property type="entry name" value="GIY-YIG_endonuc_sf"/>
</dbReference>
<reference evidence="11 12" key="1">
    <citation type="submission" date="2020-11" db="EMBL/GenBank/DDBJ databases">
        <title>Algicoccus daihaiensis sp.nov., isolated from Daihai Lake in Inner Mongolia.</title>
        <authorList>
            <person name="Kai J."/>
        </authorList>
    </citation>
    <scope>NUCLEOTIDE SEQUENCE [LARGE SCALE GENOMIC DNA]</scope>
    <source>
        <strain evidence="12">f23</strain>
    </source>
</reference>
<dbReference type="InterPro" id="IPR004791">
    <property type="entry name" value="UvrC"/>
</dbReference>
<evidence type="ECO:0000259" key="8">
    <source>
        <dbReference type="PROSITE" id="PS50151"/>
    </source>
</evidence>